<feature type="transmembrane region" description="Helical" evidence="1">
    <location>
        <begin position="44"/>
        <end position="62"/>
    </location>
</feature>
<keyword evidence="1" id="KW-0812">Transmembrane</keyword>
<dbReference type="AlphaFoldDB" id="A0A1H8M9K3"/>
<dbReference type="EMBL" id="FOCX01000008">
    <property type="protein sequence ID" value="SEO13940.1"/>
    <property type="molecule type" value="Genomic_DNA"/>
</dbReference>
<dbReference type="OrthoDB" id="227149at2157"/>
<proteinExistence type="predicted"/>
<evidence type="ECO:0000256" key="1">
    <source>
        <dbReference type="SAM" id="Phobius"/>
    </source>
</evidence>
<dbReference type="RefSeq" id="WP_092659910.1">
    <property type="nucleotide sequence ID" value="NZ_FOCX01000008.1"/>
</dbReference>
<evidence type="ECO:0000313" key="2">
    <source>
        <dbReference type="EMBL" id="SEO13940.1"/>
    </source>
</evidence>
<dbReference type="Proteomes" id="UP000198775">
    <property type="component" value="Unassembled WGS sequence"/>
</dbReference>
<feature type="transmembrane region" description="Helical" evidence="1">
    <location>
        <begin position="12"/>
        <end position="32"/>
    </location>
</feature>
<accession>A0A1H8M9K3</accession>
<keyword evidence="3" id="KW-1185">Reference proteome</keyword>
<gene>
    <name evidence="2" type="ORF">SAMN05216388_1008164</name>
</gene>
<evidence type="ECO:0000313" key="3">
    <source>
        <dbReference type="Proteomes" id="UP000198775"/>
    </source>
</evidence>
<protein>
    <submittedName>
        <fullName evidence="2">Uncharacterized protein</fullName>
    </submittedName>
</protein>
<organism evidence="2 3">
    <name type="scientific">Halorientalis persicus</name>
    <dbReference type="NCBI Taxonomy" id="1367881"/>
    <lineage>
        <taxon>Archaea</taxon>
        <taxon>Methanobacteriati</taxon>
        <taxon>Methanobacteriota</taxon>
        <taxon>Stenosarchaea group</taxon>
        <taxon>Halobacteria</taxon>
        <taxon>Halobacteriales</taxon>
        <taxon>Haloarculaceae</taxon>
        <taxon>Halorientalis</taxon>
    </lineage>
</organism>
<keyword evidence="1" id="KW-0472">Membrane</keyword>
<keyword evidence="1" id="KW-1133">Transmembrane helix</keyword>
<sequence length="71" mass="7914">MESWTPREATRNAPLVFFLSLATIVPLELLVFDSTTTVLEAVRRGLPTATGLAVGFAFVHLARWHYERKAA</sequence>
<name>A0A1H8M9K3_9EURY</name>
<reference evidence="3" key="1">
    <citation type="submission" date="2016-10" db="EMBL/GenBank/DDBJ databases">
        <authorList>
            <person name="Varghese N."/>
            <person name="Submissions S."/>
        </authorList>
    </citation>
    <scope>NUCLEOTIDE SEQUENCE [LARGE SCALE GENOMIC DNA]</scope>
    <source>
        <strain evidence="3">IBRC-M 10043</strain>
    </source>
</reference>